<comment type="caution">
    <text evidence="4">The sequence shown here is derived from an EMBL/GenBank/DDBJ whole genome shotgun (WGS) entry which is preliminary data.</text>
</comment>
<dbReference type="GO" id="GO:0000445">
    <property type="term" value="C:THO complex part of transcription export complex"/>
    <property type="evidence" value="ECO:0007669"/>
    <property type="project" value="InterPro"/>
</dbReference>
<feature type="compositionally biased region" description="Gly residues" evidence="3">
    <location>
        <begin position="229"/>
        <end position="246"/>
    </location>
</feature>
<evidence type="ECO:0000313" key="4">
    <source>
        <dbReference type="EMBL" id="KAF2422458.1"/>
    </source>
</evidence>
<accession>A0A9P4NIJ2</accession>
<protein>
    <submittedName>
        <fullName evidence="4">Uncharacterized protein</fullName>
    </submittedName>
</protein>
<evidence type="ECO:0000256" key="1">
    <source>
        <dbReference type="ARBA" id="ARBA00004123"/>
    </source>
</evidence>
<proteinExistence type="predicted"/>
<sequence length="379" mass="41208">MATDNYGLLDAPAEDALHTTRLLPIEQKPFQRITKRLLRPESLLSKRPRQLATPPPDSTDTDASEQSSIERTQQLHNLKQCREDINLDFLALETAMVRMQLLQDSNARERSRYALEKIRIMETKEGIKSSTSSLRTQLETAKSTMAKRKIWDEKANVILRNKTLKSLEDQGEAMKKTLGEIGEEEAKGVEFGVRWQKRRARFDKIMDECAELRRVIKDEKEEAERAEGMDGGEGVNGSNGGGGSGSGTQTSAVNSPPPGGGDATPLPHNNADGADGGGELKPRAVGSRAQSRAPSRDGSRGPRRNSSRNGSRAATPAKEDEEMQGEGEGAEVVNEVVMADADAVGTPARTHSSLEEGEEGEEGEASETNTPNAMEVETS</sequence>
<evidence type="ECO:0000313" key="5">
    <source>
        <dbReference type="Proteomes" id="UP000800235"/>
    </source>
</evidence>
<keyword evidence="5" id="KW-1185">Reference proteome</keyword>
<feature type="compositionally biased region" description="Acidic residues" evidence="3">
    <location>
        <begin position="319"/>
        <end position="329"/>
    </location>
</feature>
<dbReference type="Pfam" id="PF05615">
    <property type="entry name" value="THOC7"/>
    <property type="match status" value="1"/>
</dbReference>
<feature type="region of interest" description="Disordered" evidence="3">
    <location>
        <begin position="221"/>
        <end position="379"/>
    </location>
</feature>
<dbReference type="OrthoDB" id="205166at2759"/>
<dbReference type="InterPro" id="IPR008501">
    <property type="entry name" value="THOC7/Mft1"/>
</dbReference>
<feature type="region of interest" description="Disordered" evidence="3">
    <location>
        <begin position="36"/>
        <end position="71"/>
    </location>
</feature>
<evidence type="ECO:0000256" key="2">
    <source>
        <dbReference type="ARBA" id="ARBA00023242"/>
    </source>
</evidence>
<comment type="subcellular location">
    <subcellularLocation>
        <location evidence="1">Nucleus</location>
    </subcellularLocation>
</comment>
<name>A0A9P4NIJ2_9PEZI</name>
<dbReference type="GO" id="GO:0006397">
    <property type="term" value="P:mRNA processing"/>
    <property type="evidence" value="ECO:0007669"/>
    <property type="project" value="InterPro"/>
</dbReference>
<gene>
    <name evidence="4" type="ORF">EJ08DRAFT_682671</name>
</gene>
<reference evidence="4" key="1">
    <citation type="journal article" date="2020" name="Stud. Mycol.">
        <title>101 Dothideomycetes genomes: a test case for predicting lifestyles and emergence of pathogens.</title>
        <authorList>
            <person name="Haridas S."/>
            <person name="Albert R."/>
            <person name="Binder M."/>
            <person name="Bloem J."/>
            <person name="Labutti K."/>
            <person name="Salamov A."/>
            <person name="Andreopoulos B."/>
            <person name="Baker S."/>
            <person name="Barry K."/>
            <person name="Bills G."/>
            <person name="Bluhm B."/>
            <person name="Cannon C."/>
            <person name="Castanera R."/>
            <person name="Culley D."/>
            <person name="Daum C."/>
            <person name="Ezra D."/>
            <person name="Gonzalez J."/>
            <person name="Henrissat B."/>
            <person name="Kuo A."/>
            <person name="Liang C."/>
            <person name="Lipzen A."/>
            <person name="Lutzoni F."/>
            <person name="Magnuson J."/>
            <person name="Mondo S."/>
            <person name="Nolan M."/>
            <person name="Ohm R."/>
            <person name="Pangilinan J."/>
            <person name="Park H.-J."/>
            <person name="Ramirez L."/>
            <person name="Alfaro M."/>
            <person name="Sun H."/>
            <person name="Tritt A."/>
            <person name="Yoshinaga Y."/>
            <person name="Zwiers L.-H."/>
            <person name="Turgeon B."/>
            <person name="Goodwin S."/>
            <person name="Spatafora J."/>
            <person name="Crous P."/>
            <person name="Grigoriev I."/>
        </authorList>
    </citation>
    <scope>NUCLEOTIDE SEQUENCE</scope>
    <source>
        <strain evidence="4">CBS 130266</strain>
    </source>
</reference>
<organism evidence="4 5">
    <name type="scientific">Tothia fuscella</name>
    <dbReference type="NCBI Taxonomy" id="1048955"/>
    <lineage>
        <taxon>Eukaryota</taxon>
        <taxon>Fungi</taxon>
        <taxon>Dikarya</taxon>
        <taxon>Ascomycota</taxon>
        <taxon>Pezizomycotina</taxon>
        <taxon>Dothideomycetes</taxon>
        <taxon>Pleosporomycetidae</taxon>
        <taxon>Venturiales</taxon>
        <taxon>Cylindrosympodiaceae</taxon>
        <taxon>Tothia</taxon>
    </lineage>
</organism>
<dbReference type="Proteomes" id="UP000800235">
    <property type="component" value="Unassembled WGS sequence"/>
</dbReference>
<dbReference type="AlphaFoldDB" id="A0A9P4NIJ2"/>
<evidence type="ECO:0000256" key="3">
    <source>
        <dbReference type="SAM" id="MobiDB-lite"/>
    </source>
</evidence>
<feature type="compositionally biased region" description="Acidic residues" evidence="3">
    <location>
        <begin position="355"/>
        <end position="365"/>
    </location>
</feature>
<keyword evidence="2" id="KW-0539">Nucleus</keyword>
<dbReference type="EMBL" id="MU007090">
    <property type="protein sequence ID" value="KAF2422458.1"/>
    <property type="molecule type" value="Genomic_DNA"/>
</dbReference>
<feature type="compositionally biased region" description="Polar residues" evidence="3">
    <location>
        <begin position="366"/>
        <end position="379"/>
    </location>
</feature>